<reference evidence="4" key="1">
    <citation type="journal article" date="2014" name="Stand. Genomic Sci.">
        <title>Complete genome sequence of Burkholderia phymatum STM815(T), a broad host range and efficient nitrogen-fixing symbiont of Mimosa species.</title>
        <authorList>
            <person name="Moulin L."/>
            <person name="Klonowska A."/>
            <person name="Caroline B."/>
            <person name="Booth K."/>
            <person name="Vriezen J.A."/>
            <person name="Melkonian R."/>
            <person name="James E.K."/>
            <person name="Young J.P."/>
            <person name="Bena G."/>
            <person name="Hauser L."/>
            <person name="Land M."/>
            <person name="Kyrpides N."/>
            <person name="Bruce D."/>
            <person name="Chain P."/>
            <person name="Copeland A."/>
            <person name="Pitluck S."/>
            <person name="Woyke T."/>
            <person name="Lizotte-Waniewski M."/>
            <person name="Bristow J."/>
            <person name="Riley M."/>
        </authorList>
    </citation>
    <scope>NUCLEOTIDE SEQUENCE [LARGE SCALE GENOMIC DNA]</scope>
    <source>
        <strain evidence="4">DSM 17167 / CIP 108236 / LMG 21445 / STM815</strain>
        <plasmid evidence="4">Plasmid pBPHY01</plasmid>
    </source>
</reference>
<keyword evidence="3" id="KW-0614">Plasmid</keyword>
<accession>B2JT56</accession>
<gene>
    <name evidence="3" type="ordered locus">Bphy_6736</name>
</gene>
<dbReference type="RefSeq" id="WP_012405918.1">
    <property type="nucleotide sequence ID" value="NC_010625.1"/>
</dbReference>
<evidence type="ECO:0000256" key="1">
    <source>
        <dbReference type="SAM" id="Phobius"/>
    </source>
</evidence>
<dbReference type="KEGG" id="bph:Bphy_6736"/>
<evidence type="ECO:0000313" key="3">
    <source>
        <dbReference type="EMBL" id="ACC75759.1"/>
    </source>
</evidence>
<evidence type="ECO:0000259" key="2">
    <source>
        <dbReference type="Pfam" id="PF01569"/>
    </source>
</evidence>
<dbReference type="EMBL" id="CP001045">
    <property type="protein sequence ID" value="ACC75759.1"/>
    <property type="molecule type" value="Genomic_DNA"/>
</dbReference>
<keyword evidence="1" id="KW-0812">Transmembrane</keyword>
<feature type="transmembrane region" description="Helical" evidence="1">
    <location>
        <begin position="12"/>
        <end position="29"/>
    </location>
</feature>
<dbReference type="InterPro" id="IPR036938">
    <property type="entry name" value="PAP2/HPO_sf"/>
</dbReference>
<feature type="transmembrane region" description="Helical" evidence="1">
    <location>
        <begin position="100"/>
        <end position="118"/>
    </location>
</feature>
<evidence type="ECO:0000313" key="4">
    <source>
        <dbReference type="Proteomes" id="UP000001192"/>
    </source>
</evidence>
<feature type="transmembrane region" description="Helical" evidence="1">
    <location>
        <begin position="36"/>
        <end position="56"/>
    </location>
</feature>
<feature type="transmembrane region" description="Helical" evidence="1">
    <location>
        <begin position="68"/>
        <end position="88"/>
    </location>
</feature>
<dbReference type="Pfam" id="PF01569">
    <property type="entry name" value="PAP2"/>
    <property type="match status" value="1"/>
</dbReference>
<keyword evidence="1" id="KW-1133">Transmembrane helix</keyword>
<protein>
    <submittedName>
        <fullName evidence="3">Phosphoesterase PA-phosphatase related</fullName>
    </submittedName>
</protein>
<keyword evidence="4" id="KW-1185">Reference proteome</keyword>
<feature type="domain" description="Phosphatidic acid phosphatase type 2/haloperoxidase" evidence="2">
    <location>
        <begin position="70"/>
        <end position="144"/>
    </location>
</feature>
<dbReference type="InterPro" id="IPR000326">
    <property type="entry name" value="PAP2/HPO"/>
</dbReference>
<dbReference type="Proteomes" id="UP000001192">
    <property type="component" value="Plasmid pBPHY01"/>
</dbReference>
<proteinExistence type="predicted"/>
<name>B2JT56_PARP8</name>
<dbReference type="HOGENOM" id="CLU_079852_1_0_4"/>
<sequence>MWLAISNLGDAALTLPLAVVCVAWLTRSLTGSRVALMWSVLLVGAMLLVGLSKVLYAGSGMQIEFINFRMISGHTMLASAVWPMSFLLTLHDGRANRRSAALGTGVAIATLIGVSRVFDEAHSVSEVIAGWTLGLLVTVMLMRQNLPLLPTRLRPFVAGSLLTVSAFAYGHHAPIQAAIDRYSPLLWAGFGKNNQTDACQVCFRPR</sequence>
<feature type="transmembrane region" description="Helical" evidence="1">
    <location>
        <begin position="124"/>
        <end position="142"/>
    </location>
</feature>
<geneLocation type="plasmid" evidence="3 4">
    <name>pBPHY01</name>
</geneLocation>
<dbReference type="SUPFAM" id="SSF48317">
    <property type="entry name" value="Acid phosphatase/Vanadium-dependent haloperoxidase"/>
    <property type="match status" value="1"/>
</dbReference>
<dbReference type="OrthoDB" id="9034806at2"/>
<keyword evidence="1" id="KW-0472">Membrane</keyword>
<dbReference type="AlphaFoldDB" id="B2JT56"/>
<organism evidence="3 4">
    <name type="scientific">Paraburkholderia phymatum (strain DSM 17167 / CIP 108236 / LMG 21445 / STM815)</name>
    <name type="common">Burkholderia phymatum</name>
    <dbReference type="NCBI Taxonomy" id="391038"/>
    <lineage>
        <taxon>Bacteria</taxon>
        <taxon>Pseudomonadati</taxon>
        <taxon>Pseudomonadota</taxon>
        <taxon>Betaproteobacteria</taxon>
        <taxon>Burkholderiales</taxon>
        <taxon>Burkholderiaceae</taxon>
        <taxon>Paraburkholderia</taxon>
    </lineage>
</organism>
<dbReference type="Gene3D" id="1.20.144.10">
    <property type="entry name" value="Phosphatidic acid phosphatase type 2/haloperoxidase"/>
    <property type="match status" value="1"/>
</dbReference>